<feature type="non-terminal residue" evidence="1">
    <location>
        <position position="1"/>
    </location>
</feature>
<protein>
    <submittedName>
        <fullName evidence="1">Uncharacterized protein</fullName>
    </submittedName>
</protein>
<name>A0A392U3X8_9FABA</name>
<dbReference type="EMBL" id="LXQA010701463">
    <property type="protein sequence ID" value="MCI66745.1"/>
    <property type="molecule type" value="Genomic_DNA"/>
</dbReference>
<evidence type="ECO:0000313" key="1">
    <source>
        <dbReference type="EMBL" id="MCI66745.1"/>
    </source>
</evidence>
<organism evidence="1 2">
    <name type="scientific">Trifolium medium</name>
    <dbReference type="NCBI Taxonomy" id="97028"/>
    <lineage>
        <taxon>Eukaryota</taxon>
        <taxon>Viridiplantae</taxon>
        <taxon>Streptophyta</taxon>
        <taxon>Embryophyta</taxon>
        <taxon>Tracheophyta</taxon>
        <taxon>Spermatophyta</taxon>
        <taxon>Magnoliopsida</taxon>
        <taxon>eudicotyledons</taxon>
        <taxon>Gunneridae</taxon>
        <taxon>Pentapetalae</taxon>
        <taxon>rosids</taxon>
        <taxon>fabids</taxon>
        <taxon>Fabales</taxon>
        <taxon>Fabaceae</taxon>
        <taxon>Papilionoideae</taxon>
        <taxon>50 kb inversion clade</taxon>
        <taxon>NPAAA clade</taxon>
        <taxon>Hologalegina</taxon>
        <taxon>IRL clade</taxon>
        <taxon>Trifolieae</taxon>
        <taxon>Trifolium</taxon>
    </lineage>
</organism>
<comment type="caution">
    <text evidence="1">The sequence shown here is derived from an EMBL/GenBank/DDBJ whole genome shotgun (WGS) entry which is preliminary data.</text>
</comment>
<reference evidence="1 2" key="1">
    <citation type="journal article" date="2018" name="Front. Plant Sci.">
        <title>Red Clover (Trifolium pratense) and Zigzag Clover (T. medium) - A Picture of Genomic Similarities and Differences.</title>
        <authorList>
            <person name="Dluhosova J."/>
            <person name="Istvanek J."/>
            <person name="Nedelnik J."/>
            <person name="Repkova J."/>
        </authorList>
    </citation>
    <scope>NUCLEOTIDE SEQUENCE [LARGE SCALE GENOMIC DNA]</scope>
    <source>
        <strain evidence="2">cv. 10/8</strain>
        <tissue evidence="1">Leaf</tissue>
    </source>
</reference>
<keyword evidence="2" id="KW-1185">Reference proteome</keyword>
<evidence type="ECO:0000313" key="2">
    <source>
        <dbReference type="Proteomes" id="UP000265520"/>
    </source>
</evidence>
<accession>A0A392U3X8</accession>
<proteinExistence type="predicted"/>
<dbReference type="AlphaFoldDB" id="A0A392U3X8"/>
<dbReference type="Proteomes" id="UP000265520">
    <property type="component" value="Unassembled WGS sequence"/>
</dbReference>
<sequence length="65" mass="7161">TLSGALVGISYQHARSSTAVVYNVWCIVRCVMMETKTACTCCFYAQEVFSAGSERGYGLISVRVW</sequence>